<keyword evidence="2" id="KW-1185">Reference proteome</keyword>
<organism evidence="1 2">
    <name type="scientific">Rhizosphaericola mali</name>
    <dbReference type="NCBI Taxonomy" id="2545455"/>
    <lineage>
        <taxon>Bacteria</taxon>
        <taxon>Pseudomonadati</taxon>
        <taxon>Bacteroidota</taxon>
        <taxon>Chitinophagia</taxon>
        <taxon>Chitinophagales</taxon>
        <taxon>Chitinophagaceae</taxon>
        <taxon>Rhizosphaericola</taxon>
    </lineage>
</organism>
<evidence type="ECO:0000313" key="2">
    <source>
        <dbReference type="Proteomes" id="UP000292424"/>
    </source>
</evidence>
<sequence length="112" mass="13370">MAIKYFALDLVNEPNLIQEYEKYHENIWPEIKNSIVASGINNMEIYRTGNRLFMVMEISGTYDEKIKTENDINNPIVQEWECLMWKYQQALPWARPGEKWIELKSIFSLHSK</sequence>
<dbReference type="Pfam" id="PF05336">
    <property type="entry name" value="rhaM"/>
    <property type="match status" value="1"/>
</dbReference>
<dbReference type="Proteomes" id="UP000292424">
    <property type="component" value="Chromosome"/>
</dbReference>
<dbReference type="KEGG" id="arac:E0W69_010550"/>
<dbReference type="OrthoDB" id="1430580at2"/>
<dbReference type="Gene3D" id="3.30.70.100">
    <property type="match status" value="1"/>
</dbReference>
<dbReference type="InterPro" id="IPR052996">
    <property type="entry name" value="Carb_Metab_Mutarotase"/>
</dbReference>
<dbReference type="InterPro" id="IPR008000">
    <property type="entry name" value="Rham/fucose_mutarotase"/>
</dbReference>
<name>A0A5P2G2Y0_9BACT</name>
<gene>
    <name evidence="1" type="ORF">E0W69_010550</name>
</gene>
<accession>A0A5P2G2Y0</accession>
<dbReference type="PANTHER" id="PTHR43239">
    <property type="entry name" value="UPF0734 PROTEIN DDB_G0273871/DDB_G0273177"/>
    <property type="match status" value="1"/>
</dbReference>
<protein>
    <submittedName>
        <fullName evidence="1">L-rhamnose mutarotase</fullName>
    </submittedName>
</protein>
<reference evidence="1 2" key="1">
    <citation type="submission" date="2019-09" db="EMBL/GenBank/DDBJ databases">
        <title>Complete genome sequence of Arachidicoccus sp. B3-10 isolated from apple orchard soil.</title>
        <authorList>
            <person name="Kim H.S."/>
            <person name="Han K.-I."/>
            <person name="Suh M.K."/>
            <person name="Lee K.C."/>
            <person name="Eom M.K."/>
            <person name="Kim J.-S."/>
            <person name="Kang S.W."/>
            <person name="Sin Y."/>
            <person name="Lee J.-S."/>
        </authorList>
    </citation>
    <scope>NUCLEOTIDE SEQUENCE [LARGE SCALE GENOMIC DNA]</scope>
    <source>
        <strain evidence="1 2">B3-10</strain>
    </source>
</reference>
<proteinExistence type="predicted"/>
<dbReference type="AlphaFoldDB" id="A0A5P2G2Y0"/>
<dbReference type="PANTHER" id="PTHR43239:SF1">
    <property type="entry name" value="UPF0734 PROTEIN DDB_G0273871_DDB_G0273177"/>
    <property type="match status" value="1"/>
</dbReference>
<dbReference type="GO" id="GO:0016857">
    <property type="term" value="F:racemase and epimerase activity, acting on carbohydrates and derivatives"/>
    <property type="evidence" value="ECO:0007669"/>
    <property type="project" value="InterPro"/>
</dbReference>
<evidence type="ECO:0000313" key="1">
    <source>
        <dbReference type="EMBL" id="QES89078.1"/>
    </source>
</evidence>
<dbReference type="RefSeq" id="WP_131330024.1">
    <property type="nucleotide sequence ID" value="NZ_CP044016.1"/>
</dbReference>
<dbReference type="InterPro" id="IPR011008">
    <property type="entry name" value="Dimeric_a/b-barrel"/>
</dbReference>
<dbReference type="EMBL" id="CP044016">
    <property type="protein sequence ID" value="QES89078.1"/>
    <property type="molecule type" value="Genomic_DNA"/>
</dbReference>
<dbReference type="SUPFAM" id="SSF54909">
    <property type="entry name" value="Dimeric alpha+beta barrel"/>
    <property type="match status" value="1"/>
</dbReference>